<protein>
    <submittedName>
        <fullName evidence="1">Uncharacterized protein</fullName>
    </submittedName>
</protein>
<organism evidence="1 2">
    <name type="scientific">Naganishia cerealis</name>
    <dbReference type="NCBI Taxonomy" id="610337"/>
    <lineage>
        <taxon>Eukaryota</taxon>
        <taxon>Fungi</taxon>
        <taxon>Dikarya</taxon>
        <taxon>Basidiomycota</taxon>
        <taxon>Agaricomycotina</taxon>
        <taxon>Tremellomycetes</taxon>
        <taxon>Filobasidiales</taxon>
        <taxon>Filobasidiaceae</taxon>
        <taxon>Naganishia</taxon>
    </lineage>
</organism>
<gene>
    <name evidence="1" type="ORF">QFC19_003426</name>
</gene>
<proteinExistence type="predicted"/>
<name>A0ACC2W1N3_9TREE</name>
<dbReference type="EMBL" id="JASBWR010000033">
    <property type="protein sequence ID" value="KAJ9105654.1"/>
    <property type="molecule type" value="Genomic_DNA"/>
</dbReference>
<reference evidence="1" key="1">
    <citation type="submission" date="2023-04" db="EMBL/GenBank/DDBJ databases">
        <title>Draft Genome sequencing of Naganishia species isolated from polar environments using Oxford Nanopore Technology.</title>
        <authorList>
            <person name="Leo P."/>
            <person name="Venkateswaran K."/>
        </authorList>
    </citation>
    <scope>NUCLEOTIDE SEQUENCE</scope>
    <source>
        <strain evidence="1">MNA-CCFEE 5261</strain>
    </source>
</reference>
<evidence type="ECO:0000313" key="1">
    <source>
        <dbReference type="EMBL" id="KAJ9105654.1"/>
    </source>
</evidence>
<evidence type="ECO:0000313" key="2">
    <source>
        <dbReference type="Proteomes" id="UP001241377"/>
    </source>
</evidence>
<dbReference type="Proteomes" id="UP001241377">
    <property type="component" value="Unassembled WGS sequence"/>
</dbReference>
<comment type="caution">
    <text evidence="1">The sequence shown here is derived from an EMBL/GenBank/DDBJ whole genome shotgun (WGS) entry which is preliminary data.</text>
</comment>
<keyword evidence="2" id="KW-1185">Reference proteome</keyword>
<sequence length="550" mass="61993">MSSMNEKIEVNHVEQEEDGNSQMSSTARENTILHDARKATEEEHALLAKQALKDYKPAIFWSMVMSGTILMEAYDSILILSLFAYPSFQKRYGKEISPGSYQITGPWQSALGCGSSIGIIIALAFNGVLVEKYGHRKIIIVSLFFMAAFIFVTVFAKNVEMLFVGQILNGFPWGFFSVIGLIYASEVAPLPLRGFLSAYVMMCWATGQLIAAGVLKAMLNDTTQWAYRLPFAIQWVWIPPIFVLTLLSPDSPYWLVRKGRVEEAEKSLKRLSSKSIHPNIKRKLKLLIHTNELEMKQASEFDDRFKGWKSYVECFKGPNRRRTEIACMSIAGQVLGGNNFAYSPSYFFSQVGLNSTQTYNLNLGITGLAWVGTFVSWFIAGKVGRRKIYITGIFFMTLFLLLIGVLQTPADNNPLVAWAQVGCTFAWVVSFVLTLAPLAYTITSEVSSTRLRSQSIAIGRNAYNLCQLTAQVVEPYFINPGNLGLKGRTGFIWFGTSFLTLIWAIFRLPETKDRTYEELDILFERKVPLTKFASYKLDINDENEIVLEIK</sequence>
<accession>A0ACC2W1N3</accession>